<dbReference type="OrthoDB" id="203513at2759"/>
<dbReference type="Proteomes" id="UP000014760">
    <property type="component" value="Unassembled WGS sequence"/>
</dbReference>
<reference evidence="12" key="3">
    <citation type="submission" date="2015-06" db="UniProtKB">
        <authorList>
            <consortium name="EnsemblMetazoa"/>
        </authorList>
    </citation>
    <scope>IDENTIFICATION</scope>
</reference>
<accession>R7UCX7</accession>
<evidence type="ECO:0000256" key="10">
    <source>
        <dbReference type="SAM" id="Phobius"/>
    </source>
</evidence>
<proteinExistence type="inferred from homology"/>
<feature type="transmembrane region" description="Helical" evidence="10">
    <location>
        <begin position="42"/>
        <end position="61"/>
    </location>
</feature>
<dbReference type="InterPro" id="IPR000537">
    <property type="entry name" value="UbiA_prenyltransferase"/>
</dbReference>
<dbReference type="GO" id="GO:0000139">
    <property type="term" value="C:Golgi membrane"/>
    <property type="evidence" value="ECO:0007669"/>
    <property type="project" value="TreeGrafter"/>
</dbReference>
<dbReference type="AlphaFoldDB" id="R7UCX7"/>
<evidence type="ECO:0000313" key="11">
    <source>
        <dbReference type="EMBL" id="ELU01653.1"/>
    </source>
</evidence>
<dbReference type="EMBL" id="KB304845">
    <property type="protein sequence ID" value="ELU01653.1"/>
    <property type="molecule type" value="Genomic_DNA"/>
</dbReference>
<dbReference type="GO" id="GO:0042371">
    <property type="term" value="P:vitamin K biosynthetic process"/>
    <property type="evidence" value="ECO:0007669"/>
    <property type="project" value="TreeGrafter"/>
</dbReference>
<evidence type="ECO:0000256" key="5">
    <source>
        <dbReference type="ARBA" id="ARBA00022602"/>
    </source>
</evidence>
<evidence type="ECO:0000256" key="9">
    <source>
        <dbReference type="ARBA" id="ARBA00023136"/>
    </source>
</evidence>
<evidence type="ECO:0000256" key="1">
    <source>
        <dbReference type="ARBA" id="ARBA00004141"/>
    </source>
</evidence>
<dbReference type="EnsemblMetazoa" id="CapteT174037">
    <property type="protein sequence ID" value="CapteP174037"/>
    <property type="gene ID" value="CapteG174037"/>
</dbReference>
<reference evidence="13" key="1">
    <citation type="submission" date="2012-12" db="EMBL/GenBank/DDBJ databases">
        <authorList>
            <person name="Hellsten U."/>
            <person name="Grimwood J."/>
            <person name="Chapman J.A."/>
            <person name="Shapiro H."/>
            <person name="Aerts A."/>
            <person name="Otillar R.P."/>
            <person name="Terry A.Y."/>
            <person name="Boore J.L."/>
            <person name="Simakov O."/>
            <person name="Marletaz F."/>
            <person name="Cho S.-J."/>
            <person name="Edsinger-Gonzales E."/>
            <person name="Havlak P."/>
            <person name="Kuo D.-H."/>
            <person name="Larsson T."/>
            <person name="Lv J."/>
            <person name="Arendt D."/>
            <person name="Savage R."/>
            <person name="Osoegawa K."/>
            <person name="de Jong P."/>
            <person name="Lindberg D.R."/>
            <person name="Seaver E.C."/>
            <person name="Weisblat D.A."/>
            <person name="Putnam N.H."/>
            <person name="Grigoriev I.V."/>
            <person name="Rokhsar D.S."/>
        </authorList>
    </citation>
    <scope>NUCLEOTIDE SEQUENCE</scope>
    <source>
        <strain evidence="13">I ESC-2004</strain>
    </source>
</reference>
<dbReference type="PIRSF" id="PIRSF005355">
    <property type="entry name" value="UBIAD1"/>
    <property type="match status" value="1"/>
</dbReference>
<feature type="transmembrane region" description="Helical" evidence="10">
    <location>
        <begin position="275"/>
        <end position="293"/>
    </location>
</feature>
<dbReference type="EMBL" id="AMQN01009177">
    <property type="status" value="NOT_ANNOTATED_CDS"/>
    <property type="molecule type" value="Genomic_DNA"/>
</dbReference>
<dbReference type="GO" id="GO:0009234">
    <property type="term" value="P:menaquinone biosynthetic process"/>
    <property type="evidence" value="ECO:0007669"/>
    <property type="project" value="UniProtKB-UniPathway"/>
</dbReference>
<feature type="transmembrane region" description="Helical" evidence="10">
    <location>
        <begin position="122"/>
        <end position="139"/>
    </location>
</feature>
<evidence type="ECO:0000256" key="7">
    <source>
        <dbReference type="ARBA" id="ARBA00022692"/>
    </source>
</evidence>
<dbReference type="FunCoup" id="R7UCX7">
    <property type="interactions" value="1260"/>
</dbReference>
<gene>
    <name evidence="11" type="ORF">CAPTEDRAFT_174037</name>
</gene>
<evidence type="ECO:0000256" key="6">
    <source>
        <dbReference type="ARBA" id="ARBA00022679"/>
    </source>
</evidence>
<dbReference type="PANTHER" id="PTHR13929:SF0">
    <property type="entry name" value="UBIA PRENYLTRANSFERASE DOMAIN-CONTAINING PROTEIN 1"/>
    <property type="match status" value="1"/>
</dbReference>
<reference evidence="11 13" key="2">
    <citation type="journal article" date="2013" name="Nature">
        <title>Insights into bilaterian evolution from three spiralian genomes.</title>
        <authorList>
            <person name="Simakov O."/>
            <person name="Marletaz F."/>
            <person name="Cho S.J."/>
            <person name="Edsinger-Gonzales E."/>
            <person name="Havlak P."/>
            <person name="Hellsten U."/>
            <person name="Kuo D.H."/>
            <person name="Larsson T."/>
            <person name="Lv J."/>
            <person name="Arendt D."/>
            <person name="Savage R."/>
            <person name="Osoegawa K."/>
            <person name="de Jong P."/>
            <person name="Grimwood J."/>
            <person name="Chapman J.A."/>
            <person name="Shapiro H."/>
            <person name="Aerts A."/>
            <person name="Otillar R.P."/>
            <person name="Terry A.Y."/>
            <person name="Boore J.L."/>
            <person name="Grigoriev I.V."/>
            <person name="Lindberg D.R."/>
            <person name="Seaver E.C."/>
            <person name="Weisblat D.A."/>
            <person name="Putnam N.H."/>
            <person name="Rokhsar D.S."/>
        </authorList>
    </citation>
    <scope>NUCLEOTIDE SEQUENCE</scope>
    <source>
        <strain evidence="11 13">I ESC-2004</strain>
    </source>
</reference>
<keyword evidence="9 10" id="KW-0472">Membrane</keyword>
<keyword evidence="4" id="KW-0474">Menaquinone biosynthesis</keyword>
<dbReference type="GO" id="GO:0004659">
    <property type="term" value="F:prenyltransferase activity"/>
    <property type="evidence" value="ECO:0007669"/>
    <property type="project" value="UniProtKB-KW"/>
</dbReference>
<name>R7UCX7_CAPTE</name>
<keyword evidence="8 10" id="KW-1133">Transmembrane helix</keyword>
<feature type="transmembrane region" description="Helical" evidence="10">
    <location>
        <begin position="94"/>
        <end position="115"/>
    </location>
</feature>
<dbReference type="Gene3D" id="1.20.120.1780">
    <property type="entry name" value="UbiA prenyltransferase"/>
    <property type="match status" value="1"/>
</dbReference>
<keyword evidence="6" id="KW-0808">Transferase</keyword>
<evidence type="ECO:0000313" key="13">
    <source>
        <dbReference type="Proteomes" id="UP000014760"/>
    </source>
</evidence>
<dbReference type="InterPro" id="IPR044878">
    <property type="entry name" value="UbiA_sf"/>
</dbReference>
<dbReference type="STRING" id="283909.R7UCX7"/>
<keyword evidence="7 10" id="KW-0812">Transmembrane</keyword>
<keyword evidence="13" id="KW-1185">Reference proteome</keyword>
<dbReference type="InterPro" id="IPR026046">
    <property type="entry name" value="UBIAD1"/>
</dbReference>
<dbReference type="UniPathway" id="UPA00079"/>
<comment type="subcellular location">
    <subcellularLocation>
        <location evidence="1">Membrane</location>
        <topology evidence="1">Multi-pass membrane protein</topology>
    </subcellularLocation>
</comment>
<evidence type="ECO:0008006" key="14">
    <source>
        <dbReference type="Google" id="ProtNLM"/>
    </source>
</evidence>
<dbReference type="GO" id="GO:0005783">
    <property type="term" value="C:endoplasmic reticulum"/>
    <property type="evidence" value="ECO:0007669"/>
    <property type="project" value="TreeGrafter"/>
</dbReference>
<dbReference type="HOGENOM" id="CLU_043611_0_0_1"/>
<keyword evidence="5" id="KW-0637">Prenyltransferase</keyword>
<dbReference type="PANTHER" id="PTHR13929">
    <property type="entry name" value="1,4-DIHYDROXY-2-NAPHTHOATE OCTAPRENYLTRANSFERASE"/>
    <property type="match status" value="1"/>
</dbReference>
<sequence length="302" mass="33122">MTRAAEKSFKNYVVALRPWSFTASLTPVLLGSVLAYKVYGHFNIWICLLVCLTALSVHAAGNLVNTYFDYVKGVDCKKSDDRTLVDHLLSPNDVATMGAIFYFIGCVGFALCAYLSPAKMEHLAFIYFGGLSGSFLYTGGLGLKYIALGDLAIFLTFGPVTVLFAYMAQGGALSWMPILYTIPLALNTEAILHANNTRDMDSDKAAGIVTIAILAGKTGSYLLLTSLLFVPFIILAVFTLNFSKWFFLPLLTVFSAFNCERMFRKKDLSKLPGKIALLNLQLGLLYVLAFLLTEKSLMPGFV</sequence>
<evidence type="ECO:0000256" key="8">
    <source>
        <dbReference type="ARBA" id="ARBA00022989"/>
    </source>
</evidence>
<evidence type="ECO:0000313" key="12">
    <source>
        <dbReference type="EnsemblMetazoa" id="CapteP174037"/>
    </source>
</evidence>
<comment type="similarity">
    <text evidence="3">Belongs to the UbiA prenyltransferase family.</text>
</comment>
<dbReference type="Pfam" id="PF01040">
    <property type="entry name" value="UbiA"/>
    <property type="match status" value="1"/>
</dbReference>
<dbReference type="Gene3D" id="1.10.357.140">
    <property type="entry name" value="UbiA prenyltransferase"/>
    <property type="match status" value="1"/>
</dbReference>
<evidence type="ECO:0000256" key="3">
    <source>
        <dbReference type="ARBA" id="ARBA00005985"/>
    </source>
</evidence>
<protein>
    <recommendedName>
        <fullName evidence="14">UbiA prenyltransferase domain-containing protein 1</fullName>
    </recommendedName>
</protein>
<feature type="transmembrane region" description="Helical" evidence="10">
    <location>
        <begin position="12"/>
        <end position="35"/>
    </location>
</feature>
<dbReference type="CDD" id="cd13962">
    <property type="entry name" value="PT_UbiA_UBIAD1"/>
    <property type="match status" value="1"/>
</dbReference>
<comment type="pathway">
    <text evidence="2">Quinol/quinone metabolism; menaquinone biosynthesis.</text>
</comment>
<dbReference type="OMA" id="QWIEGAR"/>
<evidence type="ECO:0000256" key="2">
    <source>
        <dbReference type="ARBA" id="ARBA00004863"/>
    </source>
</evidence>
<evidence type="ECO:0000256" key="4">
    <source>
        <dbReference type="ARBA" id="ARBA00022428"/>
    </source>
</evidence>
<organism evidence="11">
    <name type="scientific">Capitella teleta</name>
    <name type="common">Polychaete worm</name>
    <dbReference type="NCBI Taxonomy" id="283909"/>
    <lineage>
        <taxon>Eukaryota</taxon>
        <taxon>Metazoa</taxon>
        <taxon>Spiralia</taxon>
        <taxon>Lophotrochozoa</taxon>
        <taxon>Annelida</taxon>
        <taxon>Polychaeta</taxon>
        <taxon>Sedentaria</taxon>
        <taxon>Scolecida</taxon>
        <taxon>Capitellidae</taxon>
        <taxon>Capitella</taxon>
    </lineage>
</organism>